<gene>
    <name evidence="12" type="ORF">SCLCIDRAFT_1223428</name>
</gene>
<protein>
    <submittedName>
        <fullName evidence="12">Uncharacterized protein</fullName>
    </submittedName>
</protein>
<evidence type="ECO:0000256" key="6">
    <source>
        <dbReference type="ARBA" id="ARBA00023136"/>
    </source>
</evidence>
<proteinExistence type="inferred from homology"/>
<reference evidence="13" key="2">
    <citation type="submission" date="2015-01" db="EMBL/GenBank/DDBJ databases">
        <title>Evolutionary Origins and Diversification of the Mycorrhizal Mutualists.</title>
        <authorList>
            <consortium name="DOE Joint Genome Institute"/>
            <consortium name="Mycorrhizal Genomics Consortium"/>
            <person name="Kohler A."/>
            <person name="Kuo A."/>
            <person name="Nagy L.G."/>
            <person name="Floudas D."/>
            <person name="Copeland A."/>
            <person name="Barry K.W."/>
            <person name="Cichocki N."/>
            <person name="Veneault-Fourrey C."/>
            <person name="LaButti K."/>
            <person name="Lindquist E.A."/>
            <person name="Lipzen A."/>
            <person name="Lundell T."/>
            <person name="Morin E."/>
            <person name="Murat C."/>
            <person name="Riley R."/>
            <person name="Ohm R."/>
            <person name="Sun H."/>
            <person name="Tunlid A."/>
            <person name="Henrissat B."/>
            <person name="Grigoriev I.V."/>
            <person name="Hibbett D.S."/>
            <person name="Martin F."/>
        </authorList>
    </citation>
    <scope>NUCLEOTIDE SEQUENCE [LARGE SCALE GENOMIC DNA]</scope>
    <source>
        <strain evidence="13">Foug A</strain>
    </source>
</reference>
<keyword evidence="5 10" id="KW-1133">Transmembrane helix</keyword>
<keyword evidence="3 11" id="KW-0732">Signal</keyword>
<evidence type="ECO:0000256" key="2">
    <source>
        <dbReference type="ARBA" id="ARBA00022692"/>
    </source>
</evidence>
<keyword evidence="13" id="KW-1185">Reference proteome</keyword>
<dbReference type="Pfam" id="PF03896">
    <property type="entry name" value="TRAP_alpha"/>
    <property type="match status" value="1"/>
</dbReference>
<feature type="chain" id="PRO_5002160159" evidence="11">
    <location>
        <begin position="28"/>
        <end position="251"/>
    </location>
</feature>
<comment type="similarity">
    <text evidence="8">Belongs to the IRC22 family.</text>
</comment>
<reference evidence="12 13" key="1">
    <citation type="submission" date="2014-04" db="EMBL/GenBank/DDBJ databases">
        <authorList>
            <consortium name="DOE Joint Genome Institute"/>
            <person name="Kuo A."/>
            <person name="Kohler A."/>
            <person name="Nagy L.G."/>
            <person name="Floudas D."/>
            <person name="Copeland A."/>
            <person name="Barry K.W."/>
            <person name="Cichocki N."/>
            <person name="Veneault-Fourrey C."/>
            <person name="LaButti K."/>
            <person name="Lindquist E.A."/>
            <person name="Lipzen A."/>
            <person name="Lundell T."/>
            <person name="Morin E."/>
            <person name="Murat C."/>
            <person name="Sun H."/>
            <person name="Tunlid A."/>
            <person name="Henrissat B."/>
            <person name="Grigoriev I.V."/>
            <person name="Hibbett D.S."/>
            <person name="Martin F."/>
            <person name="Nordberg H.P."/>
            <person name="Cantor M.N."/>
            <person name="Hua S.X."/>
        </authorList>
    </citation>
    <scope>NUCLEOTIDE SEQUENCE [LARGE SCALE GENOMIC DNA]</scope>
    <source>
        <strain evidence="12 13">Foug A</strain>
    </source>
</reference>
<dbReference type="EMBL" id="KN822199">
    <property type="protein sequence ID" value="KIM52787.1"/>
    <property type="molecule type" value="Genomic_DNA"/>
</dbReference>
<evidence type="ECO:0000256" key="3">
    <source>
        <dbReference type="ARBA" id="ARBA00022729"/>
    </source>
</evidence>
<keyword evidence="6 10" id="KW-0472">Membrane</keyword>
<dbReference type="InterPro" id="IPR005595">
    <property type="entry name" value="TRAP_alpha"/>
</dbReference>
<keyword evidence="4" id="KW-0256">Endoplasmic reticulum</keyword>
<evidence type="ECO:0000256" key="11">
    <source>
        <dbReference type="SAM" id="SignalP"/>
    </source>
</evidence>
<dbReference type="PANTHER" id="PTHR12924">
    <property type="entry name" value="TRANSLOCON-ASSOCIATED PROTEIN, ALPHA SUBUNIT"/>
    <property type="match status" value="1"/>
</dbReference>
<comment type="function">
    <text evidence="7">Is probably involved in a pathway contributing to genomic integrity.</text>
</comment>
<dbReference type="GO" id="GO:0005789">
    <property type="term" value="C:endoplasmic reticulum membrane"/>
    <property type="evidence" value="ECO:0007669"/>
    <property type="project" value="UniProtKB-SubCell"/>
</dbReference>
<dbReference type="Proteomes" id="UP000053989">
    <property type="component" value="Unassembled WGS sequence"/>
</dbReference>
<evidence type="ECO:0000256" key="5">
    <source>
        <dbReference type="ARBA" id="ARBA00022989"/>
    </source>
</evidence>
<evidence type="ECO:0000256" key="10">
    <source>
        <dbReference type="SAM" id="Phobius"/>
    </source>
</evidence>
<evidence type="ECO:0000256" key="1">
    <source>
        <dbReference type="ARBA" id="ARBA00004115"/>
    </source>
</evidence>
<dbReference type="HOGENOM" id="CLU_068820_1_0_1"/>
<evidence type="ECO:0000256" key="4">
    <source>
        <dbReference type="ARBA" id="ARBA00022824"/>
    </source>
</evidence>
<comment type="subcellular location">
    <subcellularLocation>
        <location evidence="1">Endoplasmic reticulum membrane</location>
        <topology evidence="1">Single-pass type I membrane protein</topology>
    </subcellularLocation>
</comment>
<evidence type="ECO:0000256" key="7">
    <source>
        <dbReference type="ARBA" id="ARBA00037565"/>
    </source>
</evidence>
<accession>A0A0C2ZJ42</accession>
<sequence length="251" mass="27417">MRPLPLLARGFGFALALLSMSAAAVDSVEPEILVQATFPDSNPFSHVVNGERNQIFLAVENKSERNVTLQSVGGSFHHPDTGALVKNTTSVTYGIPLNEGSKLQIPYGFYSECKTGDLRLNIWLEHTVEGEKYRAIAYDSIVTIVEPEASWFDFKLISTYAIVAAMLGGISYYIYLAYLPAPKAKKPKRHQEVSTPAATATGTSAGGYEEEWIPEHHLKKPKARKTAASSGEEVSIGQTSGTEGRKRKGRK</sequence>
<evidence type="ECO:0000313" key="13">
    <source>
        <dbReference type="Proteomes" id="UP000053989"/>
    </source>
</evidence>
<feature type="signal peptide" evidence="11">
    <location>
        <begin position="1"/>
        <end position="27"/>
    </location>
</feature>
<keyword evidence="2 10" id="KW-0812">Transmembrane</keyword>
<evidence type="ECO:0000256" key="9">
    <source>
        <dbReference type="SAM" id="MobiDB-lite"/>
    </source>
</evidence>
<dbReference type="OrthoDB" id="1926781at2759"/>
<dbReference type="AlphaFoldDB" id="A0A0C2ZJ42"/>
<feature type="compositionally biased region" description="Low complexity" evidence="9">
    <location>
        <begin position="194"/>
        <end position="207"/>
    </location>
</feature>
<evidence type="ECO:0000313" key="12">
    <source>
        <dbReference type="EMBL" id="KIM52787.1"/>
    </source>
</evidence>
<feature type="region of interest" description="Disordered" evidence="9">
    <location>
        <begin position="187"/>
        <end position="251"/>
    </location>
</feature>
<evidence type="ECO:0000256" key="8">
    <source>
        <dbReference type="ARBA" id="ARBA00038311"/>
    </source>
</evidence>
<name>A0A0C2ZJ42_9AGAM</name>
<dbReference type="PANTHER" id="PTHR12924:SF0">
    <property type="entry name" value="TRANSLOCON-ASSOCIATED PROTEIN SUBUNIT ALPHA"/>
    <property type="match status" value="1"/>
</dbReference>
<organism evidence="12 13">
    <name type="scientific">Scleroderma citrinum Foug A</name>
    <dbReference type="NCBI Taxonomy" id="1036808"/>
    <lineage>
        <taxon>Eukaryota</taxon>
        <taxon>Fungi</taxon>
        <taxon>Dikarya</taxon>
        <taxon>Basidiomycota</taxon>
        <taxon>Agaricomycotina</taxon>
        <taxon>Agaricomycetes</taxon>
        <taxon>Agaricomycetidae</taxon>
        <taxon>Boletales</taxon>
        <taxon>Sclerodermatineae</taxon>
        <taxon>Sclerodermataceae</taxon>
        <taxon>Scleroderma</taxon>
    </lineage>
</organism>
<dbReference type="InParanoid" id="A0A0C2ZJ42"/>
<feature type="transmembrane region" description="Helical" evidence="10">
    <location>
        <begin position="157"/>
        <end position="179"/>
    </location>
</feature>